<keyword evidence="1" id="KW-0378">Hydrolase</keyword>
<comment type="caution">
    <text evidence="2">The sequence shown here is derived from an EMBL/GenBank/DDBJ whole genome shotgun (WGS) entry which is preliminary data.</text>
</comment>
<protein>
    <recommendedName>
        <fullName evidence="4">Carbohydrate esterase family 16 protein</fullName>
    </recommendedName>
</protein>
<proteinExistence type="predicted"/>
<dbReference type="SUPFAM" id="SSF52266">
    <property type="entry name" value="SGNH hydrolase"/>
    <property type="match status" value="1"/>
</dbReference>
<dbReference type="InterPro" id="IPR051058">
    <property type="entry name" value="GDSL_Est/Lipase"/>
</dbReference>
<dbReference type="Proteomes" id="UP001383192">
    <property type="component" value="Unassembled WGS sequence"/>
</dbReference>
<evidence type="ECO:0008006" key="4">
    <source>
        <dbReference type="Google" id="ProtNLM"/>
    </source>
</evidence>
<dbReference type="InterPro" id="IPR036514">
    <property type="entry name" value="SGNH_hydro_sf"/>
</dbReference>
<dbReference type="AlphaFoldDB" id="A0AAW0DSH5"/>
<keyword evidence="3" id="KW-1185">Reference proteome</keyword>
<evidence type="ECO:0000313" key="3">
    <source>
        <dbReference type="Proteomes" id="UP001383192"/>
    </source>
</evidence>
<dbReference type="EMBL" id="JAYKXP010000008">
    <property type="protein sequence ID" value="KAK7054762.1"/>
    <property type="molecule type" value="Genomic_DNA"/>
</dbReference>
<dbReference type="GO" id="GO:0016788">
    <property type="term" value="F:hydrolase activity, acting on ester bonds"/>
    <property type="evidence" value="ECO:0007669"/>
    <property type="project" value="InterPro"/>
</dbReference>
<accession>A0AAW0DSH5</accession>
<dbReference type="InterPro" id="IPR001087">
    <property type="entry name" value="GDSL"/>
</dbReference>
<reference evidence="2 3" key="1">
    <citation type="submission" date="2024-01" db="EMBL/GenBank/DDBJ databases">
        <title>A draft genome for a cacao thread blight-causing isolate of Paramarasmius palmivorus.</title>
        <authorList>
            <person name="Baruah I.K."/>
            <person name="Bukari Y."/>
            <person name="Amoako-Attah I."/>
            <person name="Meinhardt L.W."/>
            <person name="Bailey B.A."/>
            <person name="Cohen S.P."/>
        </authorList>
    </citation>
    <scope>NUCLEOTIDE SEQUENCE [LARGE SCALE GENOMIC DNA]</scope>
    <source>
        <strain evidence="2 3">GH-12</strain>
    </source>
</reference>
<sequence length="288" mass="32105">MSKIIQVANDWPSFSGLRKLVIFGDSYSSVGYKGSSLPNASKPLGVDFPGVNGAMWNEAGTPNWVGHLITQYAPEPRYNPHATVQDKAYRENPLLVYDYAIGGNTMSGVEFQIQTYFLPKDLKRLGQGSSWDPKSALFVTWVGINDCAYSHEHGDSVKWLFSLQKKLYSEAGARNFMFIDVPPVHRSPAVRAGMEESASRSNKSWNNMLQSGALNFAKLHSDATVLLYSSAALFNTVLDDPYSYGFDAAEIRKGWGKFWHDNLHPTTKVHDILAEDIARFLASVEKKE</sequence>
<dbReference type="PANTHER" id="PTHR45648:SF22">
    <property type="entry name" value="GDSL LIPASE_ACYLHYDROLASE FAMILY PROTEIN (AFU_ORTHOLOGUE AFUA_4G14700)"/>
    <property type="match status" value="1"/>
</dbReference>
<dbReference type="Pfam" id="PF00657">
    <property type="entry name" value="Lipase_GDSL"/>
    <property type="match status" value="1"/>
</dbReference>
<evidence type="ECO:0000313" key="2">
    <source>
        <dbReference type="EMBL" id="KAK7054762.1"/>
    </source>
</evidence>
<organism evidence="2 3">
    <name type="scientific">Paramarasmius palmivorus</name>
    <dbReference type="NCBI Taxonomy" id="297713"/>
    <lineage>
        <taxon>Eukaryota</taxon>
        <taxon>Fungi</taxon>
        <taxon>Dikarya</taxon>
        <taxon>Basidiomycota</taxon>
        <taxon>Agaricomycotina</taxon>
        <taxon>Agaricomycetes</taxon>
        <taxon>Agaricomycetidae</taxon>
        <taxon>Agaricales</taxon>
        <taxon>Marasmiineae</taxon>
        <taxon>Marasmiaceae</taxon>
        <taxon>Paramarasmius</taxon>
    </lineage>
</organism>
<gene>
    <name evidence="2" type="ORF">VNI00_003225</name>
</gene>
<dbReference type="PANTHER" id="PTHR45648">
    <property type="entry name" value="GDSL LIPASE/ACYLHYDROLASE FAMILY PROTEIN (AFU_ORTHOLOGUE AFUA_4G14700)"/>
    <property type="match status" value="1"/>
</dbReference>
<dbReference type="Gene3D" id="3.40.50.1110">
    <property type="entry name" value="SGNH hydrolase"/>
    <property type="match status" value="1"/>
</dbReference>
<evidence type="ECO:0000256" key="1">
    <source>
        <dbReference type="ARBA" id="ARBA00022801"/>
    </source>
</evidence>
<name>A0AAW0DSH5_9AGAR</name>